<dbReference type="KEGG" id="dsf:UWK_02415"/>
<dbReference type="eggNOG" id="COG0399">
    <property type="taxonomic scope" value="Bacteria"/>
</dbReference>
<keyword evidence="5" id="KW-0808">Transferase</keyword>
<evidence type="ECO:0000256" key="2">
    <source>
        <dbReference type="PIRSR" id="PIRSR000390-1"/>
    </source>
</evidence>
<dbReference type="CDD" id="cd00616">
    <property type="entry name" value="AHBA_syn"/>
    <property type="match status" value="1"/>
</dbReference>
<dbReference type="PANTHER" id="PTHR30244">
    <property type="entry name" value="TRANSAMINASE"/>
    <property type="match status" value="1"/>
</dbReference>
<dbReference type="InterPro" id="IPR020026">
    <property type="entry name" value="PseC"/>
</dbReference>
<evidence type="ECO:0000256" key="3">
    <source>
        <dbReference type="PIRSR" id="PIRSR000390-2"/>
    </source>
</evidence>
<feature type="active site" description="Proton acceptor" evidence="2">
    <location>
        <position position="188"/>
    </location>
</feature>
<gene>
    <name evidence="5" type="ordered locus">UWK_02415</name>
</gene>
<sequence length="385" mass="43217">MIPYGRQEITPSDIEAVVDVLKSDFLTQGPAVPKFEKAVASYCGAMYGIAVNSGTSALHIACMALGVGKNDLVWTSPVTFVASANCARFCGADIDFVDIDPKTYNMSVSALESKLKVAAACNCLPKVVIPVHLSGQSCDMLSIRRLADQYGFAIIEDACHALGARFREEKIGSCKYSDITVFSFHPVKIITTAEGGMALTNQKELAEKMDLYRTHAITKDPARMTHVPDGPWYYQQLDLGYNYRMTEIQAALGVSQLTRLDEVVEKRHVLADRYNSSLDNLPLTLPYQDANNYSAYHLYIIRLNLEKISFTHKQVFEELHSDGVGVNLHYIPVYRQPYYSILGFKSEDFPESEKYYQEAISIPLYHHLSKEDQDRVITSLRRILK</sequence>
<dbReference type="NCBIfam" id="TIGR03588">
    <property type="entry name" value="PseC"/>
    <property type="match status" value="1"/>
</dbReference>
<dbReference type="Pfam" id="PF01041">
    <property type="entry name" value="DegT_DnrJ_EryC1"/>
    <property type="match status" value="1"/>
</dbReference>
<dbReference type="PATRIC" id="fig|1167006.5.peg.2624"/>
<dbReference type="RefSeq" id="WP_015404642.1">
    <property type="nucleotide sequence ID" value="NC_020304.1"/>
</dbReference>
<dbReference type="GO" id="GO:0000271">
    <property type="term" value="P:polysaccharide biosynthetic process"/>
    <property type="evidence" value="ECO:0007669"/>
    <property type="project" value="TreeGrafter"/>
</dbReference>
<keyword evidence="6" id="KW-1185">Reference proteome</keyword>
<dbReference type="Gene3D" id="3.40.640.10">
    <property type="entry name" value="Type I PLP-dependent aspartate aminotransferase-like (Major domain)"/>
    <property type="match status" value="1"/>
</dbReference>
<dbReference type="Proteomes" id="UP000011721">
    <property type="component" value="Chromosome"/>
</dbReference>
<dbReference type="InterPro" id="IPR015421">
    <property type="entry name" value="PyrdxlP-dep_Trfase_major"/>
</dbReference>
<dbReference type="Gene3D" id="3.90.1150.10">
    <property type="entry name" value="Aspartate Aminotransferase, domain 1"/>
    <property type="match status" value="1"/>
</dbReference>
<comment type="similarity">
    <text evidence="1 4">Belongs to the DegT/DnrJ/EryC1 family.</text>
</comment>
<proteinExistence type="inferred from homology"/>
<dbReference type="EMBL" id="CP003985">
    <property type="protein sequence ID" value="AGF78954.1"/>
    <property type="molecule type" value="Genomic_DNA"/>
</dbReference>
<accession>M1NH65</accession>
<keyword evidence="3 4" id="KW-0663">Pyridoxal phosphate</keyword>
<protein>
    <submittedName>
        <fullName evidence="5">UDP-4-keto-6-deoxy-N-acetylglucosamine 4-aminotransferase</fullName>
    </submittedName>
</protein>
<feature type="modified residue" description="N6-(pyridoxal phosphate)lysine" evidence="3">
    <location>
        <position position="188"/>
    </location>
</feature>
<name>M1NH65_DESSD</name>
<dbReference type="InterPro" id="IPR000653">
    <property type="entry name" value="DegT/StrS_aminotransferase"/>
</dbReference>
<dbReference type="OrthoDB" id="9771070at2"/>
<keyword evidence="5" id="KW-0032">Aminotransferase</keyword>
<evidence type="ECO:0000313" key="5">
    <source>
        <dbReference type="EMBL" id="AGF78954.1"/>
    </source>
</evidence>
<dbReference type="STRING" id="1167006.UWK_02415"/>
<dbReference type="SUPFAM" id="SSF53383">
    <property type="entry name" value="PLP-dependent transferases"/>
    <property type="match status" value="1"/>
</dbReference>
<evidence type="ECO:0000256" key="1">
    <source>
        <dbReference type="ARBA" id="ARBA00037999"/>
    </source>
</evidence>
<organism evidence="5 6">
    <name type="scientific">Desulfocapsa sulfexigens (strain DSM 10523 / SB164P1)</name>
    <dbReference type="NCBI Taxonomy" id="1167006"/>
    <lineage>
        <taxon>Bacteria</taxon>
        <taxon>Pseudomonadati</taxon>
        <taxon>Thermodesulfobacteriota</taxon>
        <taxon>Desulfobulbia</taxon>
        <taxon>Desulfobulbales</taxon>
        <taxon>Desulfocapsaceae</taxon>
        <taxon>Desulfocapsa</taxon>
    </lineage>
</organism>
<dbReference type="PIRSF" id="PIRSF000390">
    <property type="entry name" value="PLP_StrS"/>
    <property type="match status" value="1"/>
</dbReference>
<evidence type="ECO:0000256" key="4">
    <source>
        <dbReference type="RuleBase" id="RU004508"/>
    </source>
</evidence>
<dbReference type="InterPro" id="IPR015422">
    <property type="entry name" value="PyrdxlP-dep_Trfase_small"/>
</dbReference>
<evidence type="ECO:0000313" key="6">
    <source>
        <dbReference type="Proteomes" id="UP000011721"/>
    </source>
</evidence>
<dbReference type="InterPro" id="IPR015424">
    <property type="entry name" value="PyrdxlP-dep_Trfase"/>
</dbReference>
<reference evidence="6" key="1">
    <citation type="journal article" date="2013" name="Stand. Genomic Sci.">
        <title>Complete genome sequence of Desulfocapsa sulfexigens, a marine deltaproteobacterium specialized in disproportionating inorganic sulfur compounds.</title>
        <authorList>
            <person name="Finster K.W."/>
            <person name="Kjeldsen K.U."/>
            <person name="Kube M."/>
            <person name="Reinhardt R."/>
            <person name="Mussmann M."/>
            <person name="Amann R."/>
            <person name="Schreiber L."/>
        </authorList>
    </citation>
    <scope>NUCLEOTIDE SEQUENCE [LARGE SCALE GENOMIC DNA]</scope>
    <source>
        <strain evidence="6">DSM 10523 / SB164P1</strain>
    </source>
</reference>
<dbReference type="GO" id="GO:0030170">
    <property type="term" value="F:pyridoxal phosphate binding"/>
    <property type="evidence" value="ECO:0007669"/>
    <property type="project" value="TreeGrafter"/>
</dbReference>
<dbReference type="HOGENOM" id="CLU_033332_0_3_7"/>
<dbReference type="GO" id="GO:0008483">
    <property type="term" value="F:transaminase activity"/>
    <property type="evidence" value="ECO:0007669"/>
    <property type="project" value="UniProtKB-KW"/>
</dbReference>
<dbReference type="AlphaFoldDB" id="M1NH65"/>
<dbReference type="PANTHER" id="PTHR30244:SF34">
    <property type="entry name" value="DTDP-4-AMINO-4,6-DIDEOXYGALACTOSE TRANSAMINASE"/>
    <property type="match status" value="1"/>
</dbReference>